<dbReference type="Pfam" id="PF05699">
    <property type="entry name" value="Dimer_Tnp_hAT"/>
    <property type="match status" value="1"/>
</dbReference>
<dbReference type="PANTHER" id="PTHR45749:SF35">
    <property type="entry name" value="AC-LIKE TRANSPOSASE-RELATED"/>
    <property type="match status" value="1"/>
</dbReference>
<name>A0AAD4WT42_PRUDU</name>
<dbReference type="InterPro" id="IPR012337">
    <property type="entry name" value="RNaseH-like_sf"/>
</dbReference>
<dbReference type="AlphaFoldDB" id="A0AAD4WT42"/>
<dbReference type="InterPro" id="IPR025398">
    <property type="entry name" value="DUF4371"/>
</dbReference>
<keyword evidence="4" id="KW-1185">Reference proteome</keyword>
<gene>
    <name evidence="3" type="ORF">L3X38_001740</name>
</gene>
<dbReference type="SUPFAM" id="SSF53098">
    <property type="entry name" value="Ribonuclease H-like"/>
    <property type="match status" value="1"/>
</dbReference>
<keyword evidence="1" id="KW-0175">Coiled coil</keyword>
<feature type="coiled-coil region" evidence="1">
    <location>
        <begin position="53"/>
        <end position="80"/>
    </location>
</feature>
<dbReference type="GO" id="GO:0046983">
    <property type="term" value="F:protein dimerization activity"/>
    <property type="evidence" value="ECO:0007669"/>
    <property type="project" value="InterPro"/>
</dbReference>
<dbReference type="PANTHER" id="PTHR45749">
    <property type="match status" value="1"/>
</dbReference>
<evidence type="ECO:0000313" key="4">
    <source>
        <dbReference type="Proteomes" id="UP001054821"/>
    </source>
</evidence>
<reference evidence="3 4" key="1">
    <citation type="journal article" date="2022" name="G3 (Bethesda)">
        <title>Whole-genome sequence and methylome profiling of the almond [Prunus dulcis (Mill.) D.A. Webb] cultivar 'Nonpareil'.</title>
        <authorList>
            <person name="D'Amico-Willman K.M."/>
            <person name="Ouma W.Z."/>
            <person name="Meulia T."/>
            <person name="Sideli G.M."/>
            <person name="Gradziel T.M."/>
            <person name="Fresnedo-Ramirez J."/>
        </authorList>
    </citation>
    <scope>NUCLEOTIDE SEQUENCE [LARGE SCALE GENOMIC DNA]</scope>
    <source>
        <strain evidence="3">Clone GOH B32 T37-40</strain>
    </source>
</reference>
<dbReference type="InterPro" id="IPR008906">
    <property type="entry name" value="HATC_C_dom"/>
</dbReference>
<accession>A0AAD4WT42</accession>
<dbReference type="Pfam" id="PF14291">
    <property type="entry name" value="DUF4371"/>
    <property type="match status" value="1"/>
</dbReference>
<sequence length="860" mass="99868">MPPTRKYVSGYTKQLIRKRKIEELTQSQRGALDRFIVRESHATIDESIFNEQEQDDVEELQDIENNMDECEGNVEQNENDDNENADIDDHNEDVEDVDIENHNNENITDLFNEEPSQSIPLDIYDPRNWDNIDPKFHDLLVEKGPIRDLLIGKGPKDHLHRRFSSTFYTCYLPNGEQHDRDWLMYSKDLNKVFCFCCKLLKKGPQKSQLANEGFKDWIHLSGRLKEHETSIEHINHMSTWIDFRIRLQKNKTIDGVVQNRIKKEKEHWRNLLKRLISIVKYLGKYSLAFRGSNEKIHDINNGNFMGQVEMIAEWDPVMKEHVRRMDDKETHYHYLSHKIQNELILLLASELKSAIIKKIEEAKYFSVILDCTPDASNQEQMSLIVRCVDASTNLIKVEEFFLEFLIVNDTTGQGLFEELQTVLQKLKLDIDNVRGQGYDNGSNMSGKYQGVQRKLLDVNPRALYTPCGCHSLNLTLCDIANSCGKAKDFFGIIQRIYTLFANSTKRWKILKDNVKHLTLKSLSVTRWESRIESVRAIRFQAADLREALLQLAESDGDSKITSEANSLATYELGNFEFLLGMVIWHDILGAVNVVSKNLQSEDMLIDVAIDKVKGLITFFEKYRENGFTEAMCTAKEIATDMGIDPVFLEKRKIRRKKYFDENTCEPSQSVPESAEEKFRIDYFLYLVDQAIGSLRRRFQQYQEYENIFGFLFTSKKLNSLDDCDLKNSCSHLESILKNDKFSDVDGEDLFVELKVLRELLPKENTTAIAILNFLKRLNCFPNAFIAYRILLTIPVTVASAERSFSKLKLLKSYLRSTMSQERLNGLALISIESELLEKLDYEHLIDDFSSKNSRRSIFRH</sequence>
<evidence type="ECO:0000256" key="1">
    <source>
        <dbReference type="SAM" id="Coils"/>
    </source>
</evidence>
<evidence type="ECO:0000259" key="2">
    <source>
        <dbReference type="SMART" id="SM00597"/>
    </source>
</evidence>
<dbReference type="InterPro" id="IPR006580">
    <property type="entry name" value="Znf_TTF"/>
</dbReference>
<protein>
    <recommendedName>
        <fullName evidence="2">TTF-type domain-containing protein</fullName>
    </recommendedName>
</protein>
<evidence type="ECO:0000313" key="3">
    <source>
        <dbReference type="EMBL" id="KAI5348853.1"/>
    </source>
</evidence>
<comment type="caution">
    <text evidence="3">The sequence shown here is derived from an EMBL/GenBank/DDBJ whole genome shotgun (WGS) entry which is preliminary data.</text>
</comment>
<feature type="domain" description="TTF-type" evidence="2">
    <location>
        <begin position="159"/>
        <end position="252"/>
    </location>
</feature>
<dbReference type="EMBL" id="JAJFAZ020000001">
    <property type="protein sequence ID" value="KAI5348853.1"/>
    <property type="molecule type" value="Genomic_DNA"/>
</dbReference>
<organism evidence="3 4">
    <name type="scientific">Prunus dulcis</name>
    <name type="common">Almond</name>
    <name type="synonym">Amygdalus dulcis</name>
    <dbReference type="NCBI Taxonomy" id="3755"/>
    <lineage>
        <taxon>Eukaryota</taxon>
        <taxon>Viridiplantae</taxon>
        <taxon>Streptophyta</taxon>
        <taxon>Embryophyta</taxon>
        <taxon>Tracheophyta</taxon>
        <taxon>Spermatophyta</taxon>
        <taxon>Magnoliopsida</taxon>
        <taxon>eudicotyledons</taxon>
        <taxon>Gunneridae</taxon>
        <taxon>Pentapetalae</taxon>
        <taxon>rosids</taxon>
        <taxon>fabids</taxon>
        <taxon>Rosales</taxon>
        <taxon>Rosaceae</taxon>
        <taxon>Amygdaloideae</taxon>
        <taxon>Amygdaleae</taxon>
        <taxon>Prunus</taxon>
    </lineage>
</organism>
<proteinExistence type="predicted"/>
<dbReference type="SMART" id="SM00597">
    <property type="entry name" value="ZnF_TTF"/>
    <property type="match status" value="1"/>
</dbReference>
<dbReference type="Proteomes" id="UP001054821">
    <property type="component" value="Chromosome 1"/>
</dbReference>